<reference evidence="2 3" key="1">
    <citation type="submission" date="2019-07" db="EMBL/GenBank/DDBJ databases">
        <title>Genomic Encyclopedia of Archaeal and Bacterial Type Strains, Phase II (KMG-II): from individual species to whole genera.</title>
        <authorList>
            <person name="Goeker M."/>
        </authorList>
    </citation>
    <scope>NUCLEOTIDE SEQUENCE [LARGE SCALE GENOMIC DNA]</scope>
    <source>
        <strain evidence="2 3">ATCC BAA-1139</strain>
    </source>
</reference>
<dbReference type="AlphaFoldDB" id="A0A562VM56"/>
<gene>
    <name evidence="2" type="ORF">JN12_02274</name>
</gene>
<dbReference type="PROSITE" id="PS51257">
    <property type="entry name" value="PROKAR_LIPOPROTEIN"/>
    <property type="match status" value="1"/>
</dbReference>
<accession>A0A562VM56</accession>
<feature type="domain" description="PEGA" evidence="1">
    <location>
        <begin position="21"/>
        <end position="51"/>
    </location>
</feature>
<dbReference type="EMBL" id="VLLN01000012">
    <property type="protein sequence ID" value="TWJ19053.1"/>
    <property type="molecule type" value="Genomic_DNA"/>
</dbReference>
<organism evidence="2 3">
    <name type="scientific">Geobacter argillaceus</name>
    <dbReference type="NCBI Taxonomy" id="345631"/>
    <lineage>
        <taxon>Bacteria</taxon>
        <taxon>Pseudomonadati</taxon>
        <taxon>Thermodesulfobacteriota</taxon>
        <taxon>Desulfuromonadia</taxon>
        <taxon>Geobacterales</taxon>
        <taxon>Geobacteraceae</taxon>
        <taxon>Geobacter</taxon>
    </lineage>
</organism>
<dbReference type="Pfam" id="PF08308">
    <property type="entry name" value="PEGA"/>
    <property type="match status" value="1"/>
</dbReference>
<keyword evidence="3" id="KW-1185">Reference proteome</keyword>
<dbReference type="OrthoDB" id="9768004at2"/>
<dbReference type="RefSeq" id="WP_145022802.1">
    <property type="nucleotide sequence ID" value="NZ_VLLN01000012.1"/>
</dbReference>
<evidence type="ECO:0000313" key="3">
    <source>
        <dbReference type="Proteomes" id="UP000319449"/>
    </source>
</evidence>
<evidence type="ECO:0000259" key="1">
    <source>
        <dbReference type="Pfam" id="PF08308"/>
    </source>
</evidence>
<name>A0A562VM56_9BACT</name>
<comment type="caution">
    <text evidence="2">The sequence shown here is derived from an EMBL/GenBank/DDBJ whole genome shotgun (WGS) entry which is preliminary data.</text>
</comment>
<proteinExistence type="predicted"/>
<dbReference type="Proteomes" id="UP000319449">
    <property type="component" value="Unassembled WGS sequence"/>
</dbReference>
<sequence>MRNCFVYVFMLALLSGCGTSGQYIVKSQPTGAEILVDGEKLGTTPATISVDFPENKQLVREKRLISLRLKGYREAKEVLCYEGDQARVLNFELEPDRN</sequence>
<protein>
    <submittedName>
        <fullName evidence="2">PEGA domain-containing protein</fullName>
    </submittedName>
</protein>
<evidence type="ECO:0000313" key="2">
    <source>
        <dbReference type="EMBL" id="TWJ19053.1"/>
    </source>
</evidence>
<dbReference type="InterPro" id="IPR013229">
    <property type="entry name" value="PEGA"/>
</dbReference>